<evidence type="ECO:0000313" key="1">
    <source>
        <dbReference type="EMBL" id="GIY05485.1"/>
    </source>
</evidence>
<comment type="caution">
    <text evidence="1">The sequence shown here is derived from an EMBL/GenBank/DDBJ whole genome shotgun (WGS) entry which is preliminary data.</text>
</comment>
<accession>A0AAV4Q8U1</accession>
<organism evidence="1 2">
    <name type="scientific">Caerostris extrusa</name>
    <name type="common">Bark spider</name>
    <name type="synonym">Caerostris bankana</name>
    <dbReference type="NCBI Taxonomy" id="172846"/>
    <lineage>
        <taxon>Eukaryota</taxon>
        <taxon>Metazoa</taxon>
        <taxon>Ecdysozoa</taxon>
        <taxon>Arthropoda</taxon>
        <taxon>Chelicerata</taxon>
        <taxon>Arachnida</taxon>
        <taxon>Araneae</taxon>
        <taxon>Araneomorphae</taxon>
        <taxon>Entelegynae</taxon>
        <taxon>Araneoidea</taxon>
        <taxon>Araneidae</taxon>
        <taxon>Caerostris</taxon>
    </lineage>
</organism>
<reference evidence="1 2" key="1">
    <citation type="submission" date="2021-06" db="EMBL/GenBank/DDBJ databases">
        <title>Caerostris extrusa draft genome.</title>
        <authorList>
            <person name="Kono N."/>
            <person name="Arakawa K."/>
        </authorList>
    </citation>
    <scope>NUCLEOTIDE SEQUENCE [LARGE SCALE GENOMIC DNA]</scope>
</reference>
<proteinExistence type="predicted"/>
<dbReference type="AlphaFoldDB" id="A0AAV4Q8U1"/>
<protein>
    <submittedName>
        <fullName evidence="1">Uncharacterized protein</fullName>
    </submittedName>
</protein>
<name>A0AAV4Q8U1_CAEEX</name>
<dbReference type="Proteomes" id="UP001054945">
    <property type="component" value="Unassembled WGS sequence"/>
</dbReference>
<dbReference type="EMBL" id="BPLR01005849">
    <property type="protein sequence ID" value="GIY05485.1"/>
    <property type="molecule type" value="Genomic_DNA"/>
</dbReference>
<keyword evidence="2" id="KW-1185">Reference proteome</keyword>
<sequence length="90" mass="10813">MEACYISFRYFAQKCAPWKLKLIWVRKAWLVQLYSIFRNVIIFCNVNILKSKQNSSAEQRLGEDFAITEDPYFCTMEGENDIYFFFSLNR</sequence>
<gene>
    <name evidence="1" type="ORF">CEXT_387731</name>
</gene>
<evidence type="ECO:0000313" key="2">
    <source>
        <dbReference type="Proteomes" id="UP001054945"/>
    </source>
</evidence>